<dbReference type="GO" id="GO:0007264">
    <property type="term" value="P:small GTPase-mediated signal transduction"/>
    <property type="evidence" value="ECO:0007669"/>
    <property type="project" value="InterPro"/>
</dbReference>
<dbReference type="InterPro" id="IPR003578">
    <property type="entry name" value="Small_GTPase_Rho"/>
</dbReference>
<evidence type="ECO:0000256" key="7">
    <source>
        <dbReference type="ARBA" id="ARBA00023136"/>
    </source>
</evidence>
<keyword evidence="13" id="KW-1185">Reference proteome</keyword>
<evidence type="ECO:0000256" key="10">
    <source>
        <dbReference type="ARBA" id="ARBA00023306"/>
    </source>
</evidence>
<dbReference type="GO" id="GO:0005525">
    <property type="term" value="F:GTP binding"/>
    <property type="evidence" value="ECO:0007669"/>
    <property type="project" value="UniProtKB-KW"/>
</dbReference>
<feature type="region of interest" description="Disordered" evidence="11">
    <location>
        <begin position="791"/>
        <end position="901"/>
    </location>
</feature>
<feature type="compositionally biased region" description="Acidic residues" evidence="11">
    <location>
        <begin position="882"/>
        <end position="892"/>
    </location>
</feature>
<dbReference type="Gene3D" id="3.40.50.300">
    <property type="entry name" value="P-loop containing nucleotide triphosphate hydrolases"/>
    <property type="match status" value="1"/>
</dbReference>
<evidence type="ECO:0000313" key="13">
    <source>
        <dbReference type="Proteomes" id="UP000232875"/>
    </source>
</evidence>
<sequence length="938" mass="103731">MGQQIGKEHAETRLRAAVDRSAGPISAVRRSKDGGARRSSTSASRISASTRIHGGFVVSQGIYTSASQYDETIVRQLIVDRHLSPFFAPRDGEGEDEGDEELGECPICFLSFPTKLNRSRCCLQPIYPNASVPPSSNPASCPFCMTSEFGVIYEADAAQETPEGQNEAQRAIEHAEKTIGTGGATTHRVSYAPNDPRVVLVDTVHPHWENKLEKALANADRQANRRVIMRQIGSALIPIGVSSSRTGETLASAVQSNAQLGRQGPGGSIILHQDTQVSDFGLEPRARSGSRGIALGRFLHYDRHQPQVGDELSRTLMRLGPAEMEQIILDETLRVSREEHARELARQEERARLDARARTEQLGVVRERVTSMPDTRPVPNLSVPNARHASTAAPRTSIPFSKGVMSDLQELHNDSLTRITSEQLRTSSSNRASGTNPFRHRTNTCLLISYTTNKFPSEYVPTVFDNYAVTVMIGEDPYTLGLFDTAGQEDYDRLRPLSYPQTDVFLVCFSVTSPASFENVREKWFPEVHHHCPGVPCLIVGTQVDLRDDPAVVEKLARQKHRSISFEMGERFARELGAVKYVECSALTQKGLKNAIVAALEPPVVRKKVSKVLMSRLGYWHYPDATLATLTKFLNAWDEALQVVCATPLIGSTAAVRDTYLLRITSDIMDEITGYDANADPAVPRASQLSYVLYWVSVLDQLWSARLDCASIHLHDVKVHASKQFPTPQHAAPMNARIASAASVTRAERVPMHANDSIPEYGQTDRVRLRDVLIRARDQLFRWVRAQLGALPPPEEDSGWPNEVRSRGNDAAAERESHSREDAVPSTQVISSAERAADQGANEMGAASVPVREEETGLAREANASIEEQEHFGQVFSKRLDPDEDDDDATDEENVRKRARHSPSLASMPYAVEEEDIGFWDMHCAALFTDALQALRIK</sequence>
<dbReference type="Proteomes" id="UP000232875">
    <property type="component" value="Unassembled WGS sequence"/>
</dbReference>
<keyword evidence="6" id="KW-0342">GTP-binding</keyword>
<dbReference type="SMART" id="SM00175">
    <property type="entry name" value="RAB"/>
    <property type="match status" value="1"/>
</dbReference>
<evidence type="ECO:0000313" key="12">
    <source>
        <dbReference type="EMBL" id="PKI82544.1"/>
    </source>
</evidence>
<dbReference type="SMART" id="SM00174">
    <property type="entry name" value="RHO"/>
    <property type="match status" value="1"/>
</dbReference>
<evidence type="ECO:0000256" key="5">
    <source>
        <dbReference type="ARBA" id="ARBA00022741"/>
    </source>
</evidence>
<accession>A0A2N1J7M6</accession>
<dbReference type="PROSITE" id="PS51419">
    <property type="entry name" value="RAB"/>
    <property type="match status" value="1"/>
</dbReference>
<comment type="similarity">
    <text evidence="2">Belongs to the small GTPase superfamily. Rho family. CDC42 subfamily.</text>
</comment>
<dbReference type="InterPro" id="IPR005225">
    <property type="entry name" value="Small_GTP-bd"/>
</dbReference>
<dbReference type="Pfam" id="PF00071">
    <property type="entry name" value="Ras"/>
    <property type="match status" value="1"/>
</dbReference>
<keyword evidence="10" id="KW-0131">Cell cycle</keyword>
<evidence type="ECO:0000256" key="11">
    <source>
        <dbReference type="SAM" id="MobiDB-lite"/>
    </source>
</evidence>
<reference evidence="12 13" key="1">
    <citation type="submission" date="2017-10" db="EMBL/GenBank/DDBJ databases">
        <title>A novel species of cold-tolerant Malassezia isolated from bats.</title>
        <authorList>
            <person name="Lorch J.M."/>
            <person name="Palmer J.M."/>
            <person name="Vanderwolf K.J."/>
            <person name="Schmidt K.Z."/>
            <person name="Verant M.L."/>
            <person name="Weller T.J."/>
            <person name="Blehert D.S."/>
        </authorList>
    </citation>
    <scope>NUCLEOTIDE SEQUENCE [LARGE SCALE GENOMIC DNA]</scope>
    <source>
        <strain evidence="12 13">NWHC:44797-103</strain>
    </source>
</reference>
<dbReference type="GO" id="GO:0030010">
    <property type="term" value="P:establishment of cell polarity"/>
    <property type="evidence" value="ECO:0007669"/>
    <property type="project" value="UniProtKB-ARBA"/>
</dbReference>
<comment type="subcellular location">
    <subcellularLocation>
        <location evidence="1">Cell membrane</location>
        <topology evidence="1">Lipid-anchor</topology>
        <orientation evidence="1">Cytoplasmic side</orientation>
    </subcellularLocation>
</comment>
<dbReference type="PANTHER" id="PTHR24072">
    <property type="entry name" value="RHO FAMILY GTPASE"/>
    <property type="match status" value="1"/>
</dbReference>
<dbReference type="InterPro" id="IPR001806">
    <property type="entry name" value="Small_GTPase"/>
</dbReference>
<keyword evidence="3" id="KW-1003">Cell membrane</keyword>
<keyword evidence="5" id="KW-0547">Nucleotide-binding</keyword>
<evidence type="ECO:0000256" key="4">
    <source>
        <dbReference type="ARBA" id="ARBA00022481"/>
    </source>
</evidence>
<keyword evidence="7" id="KW-0472">Membrane</keyword>
<proteinExistence type="inferred from homology"/>
<feature type="compositionally biased region" description="Basic and acidic residues" evidence="11">
    <location>
        <begin position="1"/>
        <end position="18"/>
    </location>
</feature>
<feature type="compositionally biased region" description="Low complexity" evidence="11">
    <location>
        <begin position="37"/>
        <end position="46"/>
    </location>
</feature>
<evidence type="ECO:0000256" key="8">
    <source>
        <dbReference type="ARBA" id="ARBA00023288"/>
    </source>
</evidence>
<dbReference type="InterPro" id="IPR037874">
    <property type="entry name" value="Cdc42"/>
</dbReference>
<dbReference type="SUPFAM" id="SSF52540">
    <property type="entry name" value="P-loop containing nucleoside triphosphate hydrolases"/>
    <property type="match status" value="1"/>
</dbReference>
<dbReference type="NCBIfam" id="TIGR00231">
    <property type="entry name" value="small_GTP"/>
    <property type="match status" value="1"/>
</dbReference>
<feature type="region of interest" description="Disordered" evidence="11">
    <location>
        <begin position="1"/>
        <end position="46"/>
    </location>
</feature>
<keyword evidence="4" id="KW-0488">Methylation</keyword>
<dbReference type="OrthoDB" id="3359778at2759"/>
<keyword evidence="8" id="KW-0449">Lipoprotein</keyword>
<dbReference type="PRINTS" id="PR00449">
    <property type="entry name" value="RASTRNSFRMNG"/>
</dbReference>
<dbReference type="GO" id="GO:0003924">
    <property type="term" value="F:GTPase activity"/>
    <property type="evidence" value="ECO:0007669"/>
    <property type="project" value="InterPro"/>
</dbReference>
<dbReference type="GO" id="GO:0051286">
    <property type="term" value="C:cell tip"/>
    <property type="evidence" value="ECO:0007669"/>
    <property type="project" value="UniProtKB-ARBA"/>
</dbReference>
<dbReference type="FunFam" id="3.40.50.300:FF:000236">
    <property type="entry name" value="Cell division control protein 42"/>
    <property type="match status" value="1"/>
</dbReference>
<evidence type="ECO:0000256" key="2">
    <source>
        <dbReference type="ARBA" id="ARBA00008112"/>
    </source>
</evidence>
<feature type="region of interest" description="Disordered" evidence="11">
    <location>
        <begin position="371"/>
        <end position="393"/>
    </location>
</feature>
<dbReference type="InterPro" id="IPR027417">
    <property type="entry name" value="P-loop_NTPase"/>
</dbReference>
<dbReference type="PROSITE" id="PS51420">
    <property type="entry name" value="RHO"/>
    <property type="match status" value="1"/>
</dbReference>
<name>A0A2N1J7M6_9BASI</name>
<dbReference type="GO" id="GO:0005938">
    <property type="term" value="C:cell cortex"/>
    <property type="evidence" value="ECO:0007669"/>
    <property type="project" value="UniProtKB-ARBA"/>
</dbReference>
<dbReference type="SMART" id="SM00173">
    <property type="entry name" value="RAS"/>
    <property type="match status" value="1"/>
</dbReference>
<feature type="compositionally biased region" description="Basic and acidic residues" evidence="11">
    <location>
        <begin position="804"/>
        <end position="823"/>
    </location>
</feature>
<dbReference type="GO" id="GO:0005886">
    <property type="term" value="C:plasma membrane"/>
    <property type="evidence" value="ECO:0007669"/>
    <property type="project" value="UniProtKB-SubCell"/>
</dbReference>
<keyword evidence="9" id="KW-0636">Prenylation</keyword>
<evidence type="ECO:0000256" key="6">
    <source>
        <dbReference type="ARBA" id="ARBA00023134"/>
    </source>
</evidence>
<evidence type="ECO:0000256" key="3">
    <source>
        <dbReference type="ARBA" id="ARBA00022475"/>
    </source>
</evidence>
<dbReference type="PROSITE" id="PS51421">
    <property type="entry name" value="RAS"/>
    <property type="match status" value="1"/>
</dbReference>
<dbReference type="STRING" id="2020962.A0A2N1J7M6"/>
<dbReference type="EMBL" id="KZ454994">
    <property type="protein sequence ID" value="PKI82544.1"/>
    <property type="molecule type" value="Genomic_DNA"/>
</dbReference>
<dbReference type="CDD" id="cd01874">
    <property type="entry name" value="Cdc42"/>
    <property type="match status" value="1"/>
</dbReference>
<organism evidence="12 13">
    <name type="scientific">Malassezia vespertilionis</name>
    <dbReference type="NCBI Taxonomy" id="2020962"/>
    <lineage>
        <taxon>Eukaryota</taxon>
        <taxon>Fungi</taxon>
        <taxon>Dikarya</taxon>
        <taxon>Basidiomycota</taxon>
        <taxon>Ustilaginomycotina</taxon>
        <taxon>Malasseziomycetes</taxon>
        <taxon>Malasseziales</taxon>
        <taxon>Malasseziaceae</taxon>
        <taxon>Malassezia</taxon>
    </lineage>
</organism>
<evidence type="ECO:0000256" key="9">
    <source>
        <dbReference type="ARBA" id="ARBA00023289"/>
    </source>
</evidence>
<dbReference type="AlphaFoldDB" id="A0A2N1J7M6"/>
<evidence type="ECO:0000256" key="1">
    <source>
        <dbReference type="ARBA" id="ARBA00004342"/>
    </source>
</evidence>
<gene>
    <name evidence="12" type="primary">CDC42</name>
    <name evidence="12" type="ORF">MVES_003374</name>
</gene>
<protein>
    <submittedName>
        <fullName evidence="12">Cdc42p</fullName>
    </submittedName>
</protein>